<keyword evidence="6" id="KW-0175">Coiled coil</keyword>
<evidence type="ECO:0000259" key="8">
    <source>
        <dbReference type="Pfam" id="PF00847"/>
    </source>
</evidence>
<keyword evidence="2" id="KW-0805">Transcription regulation</keyword>
<feature type="domain" description="AP2/ERF" evidence="8">
    <location>
        <begin position="658"/>
        <end position="705"/>
    </location>
</feature>
<evidence type="ECO:0000256" key="7">
    <source>
        <dbReference type="SAM" id="MobiDB-lite"/>
    </source>
</evidence>
<dbReference type="Gene3D" id="1.20.5.2050">
    <property type="match status" value="1"/>
</dbReference>
<evidence type="ECO:0000256" key="2">
    <source>
        <dbReference type="ARBA" id="ARBA00023015"/>
    </source>
</evidence>
<reference evidence="9 10" key="1">
    <citation type="submission" date="2023-10" db="EMBL/GenBank/DDBJ databases">
        <title>Comparative genomics analysis reveals potential genetic determinants of host preference in Cryptosporidium xiaoi.</title>
        <authorList>
            <person name="Xiao L."/>
            <person name="Li J."/>
        </authorList>
    </citation>
    <scope>NUCLEOTIDE SEQUENCE [LARGE SCALE GENOMIC DNA]</scope>
    <source>
        <strain evidence="9 10">52996</strain>
    </source>
</reference>
<feature type="region of interest" description="Disordered" evidence="7">
    <location>
        <begin position="547"/>
        <end position="583"/>
    </location>
</feature>
<proteinExistence type="predicted"/>
<keyword evidence="5" id="KW-0539">Nucleus</keyword>
<dbReference type="GO" id="GO:0005634">
    <property type="term" value="C:nucleus"/>
    <property type="evidence" value="ECO:0007669"/>
    <property type="project" value="UniProtKB-SubCell"/>
</dbReference>
<keyword evidence="4" id="KW-0804">Transcription</keyword>
<evidence type="ECO:0000256" key="5">
    <source>
        <dbReference type="ARBA" id="ARBA00023242"/>
    </source>
</evidence>
<evidence type="ECO:0000313" key="9">
    <source>
        <dbReference type="EMBL" id="KAK6587660.1"/>
    </source>
</evidence>
<dbReference type="GO" id="GO:0003677">
    <property type="term" value="F:DNA binding"/>
    <property type="evidence" value="ECO:0007669"/>
    <property type="project" value="UniProtKB-KW"/>
</dbReference>
<dbReference type="EMBL" id="JAWDEY010000036">
    <property type="protein sequence ID" value="KAK6587660.1"/>
    <property type="molecule type" value="Genomic_DNA"/>
</dbReference>
<dbReference type="Pfam" id="PF00847">
    <property type="entry name" value="AP2"/>
    <property type="match status" value="1"/>
</dbReference>
<sequence length="800" mass="86376">MSEISSGMTVENSTVENYGKEDITRLTIPIIHEYESGLNFGNKRHIYSSDAGSFVPKGVKKEDLLDFIEIDDDELVYDVKQAVSPTSSRSLDNPDFGNVNIILSGNSSRIGGGCRKKVENEIESDKVDKLSHEANKSELKSELADLSDENVNVFDKDTDDDNNRINICGKRENEILELKSQNSEKMSIIGGEMYVDITNKCELKANVEYQENKSFKVDKLRDNITTSQKELSQNSQLQNNSKNSDEDNNIVTSSVDVGNLNNAQQSRIMPQIQMQLQSQQQSQFQSQNLVALCISTPPPYNGLPQNNPFFSSNGINEHINIVPFSTSPFFYLGFPEESSMNNNQLISVNNTMSGMSNLNIGGCVARGGMGVGVGIGMGIGVGGFGRGFFGGFGGINGISGVGAMGGNIGILSNKGIIQGGMGMTLSNNGIPTSGFACGDVETDVAGNSSILADLNVLSGGNGNVGGCKLIPTKNGNLIFRNQQLKYGDYSSNTTAKKTLQMGANNMDSNIKTGASLIQLDGYSNINVEYGNIASSLNGGYHQQQRLNFLHPNNDSGRYTSGRRGNSKSYSQTRAGGTSNNKLSNICNSNGNTGTEGLSLKEMSADCDGNILLSVNKAKSDSRAGSNLNGVNSNKSNSVEVGVPEKKGRWQLSDPQFKSGYKGVSWNSRMEAWLAFFVENGIRKSKTFSSRKFGFNRAREKAIRYLDARRKGIILTTPPPLSPSKGIYDRIPQQNKNASVNVSNTGDLLIGVENESLEEINYNNLMLDTSGIHPSASNSSSIISNIGINNTNQGVICTQLN</sequence>
<feature type="region of interest" description="Disordered" evidence="7">
    <location>
        <begin position="228"/>
        <end position="253"/>
    </location>
</feature>
<dbReference type="GO" id="GO:0003700">
    <property type="term" value="F:DNA-binding transcription factor activity"/>
    <property type="evidence" value="ECO:0007669"/>
    <property type="project" value="InterPro"/>
</dbReference>
<evidence type="ECO:0000256" key="4">
    <source>
        <dbReference type="ARBA" id="ARBA00023163"/>
    </source>
</evidence>
<evidence type="ECO:0000256" key="3">
    <source>
        <dbReference type="ARBA" id="ARBA00023125"/>
    </source>
</evidence>
<keyword evidence="10" id="KW-1185">Reference proteome</keyword>
<keyword evidence="3" id="KW-0238">DNA-binding</keyword>
<evidence type="ECO:0000313" key="10">
    <source>
        <dbReference type="Proteomes" id="UP001311799"/>
    </source>
</evidence>
<evidence type="ECO:0000256" key="1">
    <source>
        <dbReference type="ARBA" id="ARBA00004123"/>
    </source>
</evidence>
<protein>
    <recommendedName>
        <fullName evidence="8">AP2/ERF domain-containing protein</fullName>
    </recommendedName>
</protein>
<accession>A0AAV9XVS7</accession>
<comment type="caution">
    <text evidence="9">The sequence shown here is derived from an EMBL/GenBank/DDBJ whole genome shotgun (WGS) entry which is preliminary data.</text>
</comment>
<feature type="coiled-coil region" evidence="6">
    <location>
        <begin position="129"/>
        <end position="156"/>
    </location>
</feature>
<feature type="compositionally biased region" description="Low complexity" evidence="7">
    <location>
        <begin position="228"/>
        <end position="242"/>
    </location>
</feature>
<dbReference type="InterPro" id="IPR001471">
    <property type="entry name" value="AP2/ERF_dom"/>
</dbReference>
<comment type="subcellular location">
    <subcellularLocation>
        <location evidence="1">Nucleus</location>
    </subcellularLocation>
</comment>
<organism evidence="9 10">
    <name type="scientific">Cryptosporidium xiaoi</name>
    <dbReference type="NCBI Taxonomy" id="659607"/>
    <lineage>
        <taxon>Eukaryota</taxon>
        <taxon>Sar</taxon>
        <taxon>Alveolata</taxon>
        <taxon>Apicomplexa</taxon>
        <taxon>Conoidasida</taxon>
        <taxon>Coccidia</taxon>
        <taxon>Eucoccidiorida</taxon>
        <taxon>Eimeriorina</taxon>
        <taxon>Cryptosporidiidae</taxon>
        <taxon>Cryptosporidium</taxon>
    </lineage>
</organism>
<dbReference type="Proteomes" id="UP001311799">
    <property type="component" value="Unassembled WGS sequence"/>
</dbReference>
<evidence type="ECO:0000256" key="6">
    <source>
        <dbReference type="SAM" id="Coils"/>
    </source>
</evidence>
<name>A0AAV9XVS7_9CRYT</name>
<gene>
    <name evidence="9" type="ORF">RS030_81471</name>
</gene>
<dbReference type="AlphaFoldDB" id="A0AAV9XVS7"/>